<keyword evidence="10" id="KW-1133">Transmembrane helix</keyword>
<evidence type="ECO:0000313" key="11">
    <source>
        <dbReference type="EMBL" id="PYH92813.1"/>
    </source>
</evidence>
<evidence type="ECO:0000256" key="8">
    <source>
        <dbReference type="PIRSR" id="PIRSR602401-1"/>
    </source>
</evidence>
<comment type="cofactor">
    <cofactor evidence="1 8">
        <name>heme</name>
        <dbReference type="ChEBI" id="CHEBI:30413"/>
    </cofactor>
</comment>
<dbReference type="GO" id="GO:0016705">
    <property type="term" value="F:oxidoreductase activity, acting on paired donors, with incorporation or reduction of molecular oxygen"/>
    <property type="evidence" value="ECO:0007669"/>
    <property type="project" value="InterPro"/>
</dbReference>
<name>A0A319DNI1_9EURO</name>
<keyword evidence="4 8" id="KW-0479">Metal-binding</keyword>
<evidence type="ECO:0000256" key="10">
    <source>
        <dbReference type="SAM" id="Phobius"/>
    </source>
</evidence>
<dbReference type="SUPFAM" id="SSF48264">
    <property type="entry name" value="Cytochrome P450"/>
    <property type="match status" value="1"/>
</dbReference>
<evidence type="ECO:0000256" key="2">
    <source>
        <dbReference type="ARBA" id="ARBA00010617"/>
    </source>
</evidence>
<keyword evidence="12" id="KW-1185">Reference proteome</keyword>
<feature type="binding site" description="axial binding residue" evidence="8">
    <location>
        <position position="443"/>
    </location>
    <ligand>
        <name>heme</name>
        <dbReference type="ChEBI" id="CHEBI:30413"/>
    </ligand>
    <ligandPart>
        <name>Fe</name>
        <dbReference type="ChEBI" id="CHEBI:18248"/>
    </ligandPart>
</feature>
<dbReference type="PRINTS" id="PR00385">
    <property type="entry name" value="P450"/>
</dbReference>
<dbReference type="OrthoDB" id="3945418at2759"/>
<gene>
    <name evidence="11" type="ORF">BO71DRAFT_485113</name>
</gene>
<dbReference type="Pfam" id="PF00067">
    <property type="entry name" value="p450"/>
    <property type="match status" value="1"/>
</dbReference>
<evidence type="ECO:0000256" key="5">
    <source>
        <dbReference type="ARBA" id="ARBA00023002"/>
    </source>
</evidence>
<evidence type="ECO:0000256" key="4">
    <source>
        <dbReference type="ARBA" id="ARBA00022723"/>
    </source>
</evidence>
<dbReference type="PRINTS" id="PR00463">
    <property type="entry name" value="EP450I"/>
</dbReference>
<dbReference type="EMBL" id="KZ825906">
    <property type="protein sequence ID" value="PYH92813.1"/>
    <property type="molecule type" value="Genomic_DNA"/>
</dbReference>
<accession>A0A319DNI1</accession>
<dbReference type="GO" id="GO:0020037">
    <property type="term" value="F:heme binding"/>
    <property type="evidence" value="ECO:0007669"/>
    <property type="project" value="InterPro"/>
</dbReference>
<dbReference type="InterPro" id="IPR036396">
    <property type="entry name" value="Cyt_P450_sf"/>
</dbReference>
<dbReference type="PANTHER" id="PTHR24305">
    <property type="entry name" value="CYTOCHROME P450"/>
    <property type="match status" value="1"/>
</dbReference>
<protein>
    <submittedName>
        <fullName evidence="11">Putative benzoate 4-monooxygenase cytochrome P450</fullName>
    </submittedName>
</protein>
<evidence type="ECO:0000256" key="9">
    <source>
        <dbReference type="RuleBase" id="RU000461"/>
    </source>
</evidence>
<keyword evidence="7 9" id="KW-0503">Monooxygenase</keyword>
<feature type="transmembrane region" description="Helical" evidence="10">
    <location>
        <begin position="7"/>
        <end position="28"/>
    </location>
</feature>
<dbReference type="VEuPathDB" id="FungiDB:BO71DRAFT_485113"/>
<reference evidence="11 12" key="1">
    <citation type="submission" date="2018-02" db="EMBL/GenBank/DDBJ databases">
        <title>The genomes of Aspergillus section Nigri reveals drivers in fungal speciation.</title>
        <authorList>
            <consortium name="DOE Joint Genome Institute"/>
            <person name="Vesth T.C."/>
            <person name="Nybo J."/>
            <person name="Theobald S."/>
            <person name="Brandl J."/>
            <person name="Frisvad J.C."/>
            <person name="Nielsen K.F."/>
            <person name="Lyhne E.K."/>
            <person name="Kogle M.E."/>
            <person name="Kuo A."/>
            <person name="Riley R."/>
            <person name="Clum A."/>
            <person name="Nolan M."/>
            <person name="Lipzen A."/>
            <person name="Salamov A."/>
            <person name="Henrissat B."/>
            <person name="Wiebenga A."/>
            <person name="De vries R.P."/>
            <person name="Grigoriev I.V."/>
            <person name="Mortensen U.H."/>
            <person name="Andersen M.R."/>
            <person name="Baker S.E."/>
        </authorList>
    </citation>
    <scope>NUCLEOTIDE SEQUENCE [LARGE SCALE GENOMIC DNA]</scope>
    <source>
        <strain evidence="11 12">CBS 707.79</strain>
    </source>
</reference>
<evidence type="ECO:0000256" key="6">
    <source>
        <dbReference type="ARBA" id="ARBA00023004"/>
    </source>
</evidence>
<dbReference type="STRING" id="1448320.A0A319DNI1"/>
<evidence type="ECO:0000256" key="7">
    <source>
        <dbReference type="ARBA" id="ARBA00023033"/>
    </source>
</evidence>
<proteinExistence type="inferred from homology"/>
<dbReference type="PANTHER" id="PTHR24305:SF157">
    <property type="entry name" value="N-ACETYLTRYPTOPHAN 6-HYDROXYLASE IVOC-RELATED"/>
    <property type="match status" value="1"/>
</dbReference>
<dbReference type="InterPro" id="IPR050121">
    <property type="entry name" value="Cytochrome_P450_monoxygenase"/>
</dbReference>
<evidence type="ECO:0000256" key="1">
    <source>
        <dbReference type="ARBA" id="ARBA00001971"/>
    </source>
</evidence>
<evidence type="ECO:0000256" key="3">
    <source>
        <dbReference type="ARBA" id="ARBA00022617"/>
    </source>
</evidence>
<keyword evidence="6 8" id="KW-0408">Iron</keyword>
<keyword evidence="10" id="KW-0472">Membrane</keyword>
<dbReference type="InterPro" id="IPR017972">
    <property type="entry name" value="Cyt_P450_CS"/>
</dbReference>
<dbReference type="Gene3D" id="1.10.630.10">
    <property type="entry name" value="Cytochrome P450"/>
    <property type="match status" value="1"/>
</dbReference>
<evidence type="ECO:0000313" key="12">
    <source>
        <dbReference type="Proteomes" id="UP000247810"/>
    </source>
</evidence>
<dbReference type="GO" id="GO:0004497">
    <property type="term" value="F:monooxygenase activity"/>
    <property type="evidence" value="ECO:0007669"/>
    <property type="project" value="UniProtKB-KW"/>
</dbReference>
<comment type="similarity">
    <text evidence="2 9">Belongs to the cytochrome P450 family.</text>
</comment>
<keyword evidence="5 9" id="KW-0560">Oxidoreductase</keyword>
<keyword evidence="10" id="KW-0812">Transmembrane</keyword>
<keyword evidence="3 8" id="KW-0349">Heme</keyword>
<dbReference type="GO" id="GO:0005506">
    <property type="term" value="F:iron ion binding"/>
    <property type="evidence" value="ECO:0007669"/>
    <property type="project" value="InterPro"/>
</dbReference>
<sequence length="502" mass="56899">MLDAWAVGAYGTGCYLAYAVALLIYRFFFHPLAHIPGPTLAKATYLFEWYYDLYLGGQLTFHLKDLHQKYGPVIRINPDEVHINDPDFFDEVFNQTNGRAVKPPRVAEVFGPYPAAIGTHSHELHRIRRSALNPLFSKRSVLDLVPPIRRSIDLLCARLDAASRNGETLNAKYMYGAVTLDIINEYCFANDPKYVLKSDFGRKGFDDLAIFLEFSVLNIHIPWVMRLTYSLPDSISKMLAPAMADILDTREGLSHQIEAIRHGEDKSYEKVTHRTVFHDLLESKLPPDELRPDRLRDEAFSLVTAGSGTTAQILRAITYHIAANQSIRKKLYQELKAAIPDPINPPSLLELERLPYLWAVIQEGLRLCDPASHRVVRQFPDKALNCHGYVIPAGTSLGMTSFLTHHNDQIYPNPRVFRPERWLVNGGRLERYLVSFSRGPRACVGINLAHAELVLILAAIFRQFDFDVSEVQRERDIDFSRDCIVGAHARDSPGILVKVKKA</sequence>
<dbReference type="InterPro" id="IPR001128">
    <property type="entry name" value="Cyt_P450"/>
</dbReference>
<dbReference type="Proteomes" id="UP000247810">
    <property type="component" value="Unassembled WGS sequence"/>
</dbReference>
<dbReference type="CDD" id="cd11062">
    <property type="entry name" value="CYP58-like"/>
    <property type="match status" value="1"/>
</dbReference>
<organism evidence="11 12">
    <name type="scientific">Aspergillus ellipticus CBS 707.79</name>
    <dbReference type="NCBI Taxonomy" id="1448320"/>
    <lineage>
        <taxon>Eukaryota</taxon>
        <taxon>Fungi</taxon>
        <taxon>Dikarya</taxon>
        <taxon>Ascomycota</taxon>
        <taxon>Pezizomycotina</taxon>
        <taxon>Eurotiomycetes</taxon>
        <taxon>Eurotiomycetidae</taxon>
        <taxon>Eurotiales</taxon>
        <taxon>Aspergillaceae</taxon>
        <taxon>Aspergillus</taxon>
        <taxon>Aspergillus subgen. Circumdati</taxon>
    </lineage>
</organism>
<dbReference type="AlphaFoldDB" id="A0A319DNI1"/>
<dbReference type="PROSITE" id="PS00086">
    <property type="entry name" value="CYTOCHROME_P450"/>
    <property type="match status" value="1"/>
</dbReference>
<dbReference type="InterPro" id="IPR002401">
    <property type="entry name" value="Cyt_P450_E_grp-I"/>
</dbReference>